<dbReference type="InterPro" id="IPR001370">
    <property type="entry name" value="BIR_rpt"/>
</dbReference>
<gene>
    <name evidence="8" type="ORF">NP493_550g05048</name>
</gene>
<dbReference type="PROSITE" id="PS50089">
    <property type="entry name" value="ZF_RING_2"/>
    <property type="match status" value="1"/>
</dbReference>
<sequence>MQRADFASPNQSMDNYLLRLATYDKLPDWAVLSPMKAAKSGMYYTGEGDTVACYSCGLRLNHWESGVHPMTVHRQLSPECQFVVNQPTDDGSVEQDVSSTSGTSPERHQLRRRRRGYNSRHDYYQQLAAVAGSLHASSDTNTDRTSNAFSPISYTHSYNNVDRFPSRRMRDRINNNDPALLEEMKSERCRLSSYGNWPRDTNIAPEALAQAGLFYLCRADRVKCAFCSGILRNWGPSEEPMRKHRQLFPQMPVRARSASGRKCGAGRGTDGSTANGGMGIETARPRHPAMAVEAVRLASFDRWPRSSPVTPESLARAGFYYTDISGEVCCFFCGGRLSRWQANDDPMAKHRDLYPTCGFVRLMTDDQSDTPPRSQSSEQLSSSTGMAATSSTATTATTTTTTSAVGAAEAITDQRNSASSRNPTLTCKVCLDADMNIVFLPCGHLSCCANCATALSTCPICRSAIKGRVRTYMA</sequence>
<dbReference type="SMART" id="SM00184">
    <property type="entry name" value="RING"/>
    <property type="match status" value="1"/>
</dbReference>
<evidence type="ECO:0000313" key="8">
    <source>
        <dbReference type="EMBL" id="KAK2178283.1"/>
    </source>
</evidence>
<dbReference type="AlphaFoldDB" id="A0AAD9NRQ6"/>
<accession>A0AAD9NRQ6</accession>
<dbReference type="Pfam" id="PF13920">
    <property type="entry name" value="zf-C3HC4_3"/>
    <property type="match status" value="1"/>
</dbReference>
<dbReference type="EMBL" id="JAODUO010000550">
    <property type="protein sequence ID" value="KAK2178283.1"/>
    <property type="molecule type" value="Genomic_DNA"/>
</dbReference>
<keyword evidence="3 5" id="KW-0863">Zinc-finger</keyword>
<comment type="caution">
    <text evidence="8">The sequence shown here is derived from an EMBL/GenBank/DDBJ whole genome shotgun (WGS) entry which is preliminary data.</text>
</comment>
<evidence type="ECO:0000259" key="7">
    <source>
        <dbReference type="PROSITE" id="PS50089"/>
    </source>
</evidence>
<dbReference type="PROSITE" id="PS50143">
    <property type="entry name" value="BIR_REPEAT_2"/>
    <property type="match status" value="3"/>
</dbReference>
<keyword evidence="2" id="KW-0479">Metal-binding</keyword>
<dbReference type="GO" id="GO:0005737">
    <property type="term" value="C:cytoplasm"/>
    <property type="evidence" value="ECO:0007669"/>
    <property type="project" value="TreeGrafter"/>
</dbReference>
<dbReference type="Pfam" id="PF00653">
    <property type="entry name" value="BIR"/>
    <property type="match status" value="3"/>
</dbReference>
<dbReference type="InterPro" id="IPR001841">
    <property type="entry name" value="Znf_RING"/>
</dbReference>
<evidence type="ECO:0000256" key="6">
    <source>
        <dbReference type="SAM" id="MobiDB-lite"/>
    </source>
</evidence>
<feature type="region of interest" description="Disordered" evidence="6">
    <location>
        <begin position="258"/>
        <end position="277"/>
    </location>
</feature>
<evidence type="ECO:0000256" key="3">
    <source>
        <dbReference type="ARBA" id="ARBA00022771"/>
    </source>
</evidence>
<dbReference type="SUPFAM" id="SSF57924">
    <property type="entry name" value="Inhibitor of apoptosis (IAP) repeat"/>
    <property type="match status" value="3"/>
</dbReference>
<feature type="compositionally biased region" description="Low complexity" evidence="6">
    <location>
        <begin position="374"/>
        <end position="400"/>
    </location>
</feature>
<dbReference type="CDD" id="cd00022">
    <property type="entry name" value="BIR"/>
    <property type="match status" value="3"/>
</dbReference>
<evidence type="ECO:0000256" key="1">
    <source>
        <dbReference type="ARBA" id="ARBA00006672"/>
    </source>
</evidence>
<protein>
    <recommendedName>
        <fullName evidence="7">RING-type domain-containing protein</fullName>
    </recommendedName>
</protein>
<feature type="compositionally biased region" description="Gly residues" evidence="6">
    <location>
        <begin position="263"/>
        <end position="277"/>
    </location>
</feature>
<reference evidence="8" key="1">
    <citation type="journal article" date="2023" name="Mol. Biol. Evol.">
        <title>Third-Generation Sequencing Reveals the Adaptive Role of the Epigenome in Three Deep-Sea Polychaetes.</title>
        <authorList>
            <person name="Perez M."/>
            <person name="Aroh O."/>
            <person name="Sun Y."/>
            <person name="Lan Y."/>
            <person name="Juniper S.K."/>
            <person name="Young C.R."/>
            <person name="Angers B."/>
            <person name="Qian P.Y."/>
        </authorList>
    </citation>
    <scope>NUCLEOTIDE SEQUENCE</scope>
    <source>
        <strain evidence="8">R07B-5</strain>
    </source>
</reference>
<feature type="region of interest" description="Disordered" evidence="6">
    <location>
        <begin position="365"/>
        <end position="400"/>
    </location>
</feature>
<evidence type="ECO:0000256" key="2">
    <source>
        <dbReference type="ARBA" id="ARBA00022723"/>
    </source>
</evidence>
<dbReference type="Gene3D" id="1.10.1170.10">
    <property type="entry name" value="Inhibitor Of Apoptosis Protein (2mihbC-IAP-1), Chain A"/>
    <property type="match status" value="3"/>
</dbReference>
<dbReference type="GO" id="GO:0051726">
    <property type="term" value="P:regulation of cell cycle"/>
    <property type="evidence" value="ECO:0007669"/>
    <property type="project" value="TreeGrafter"/>
</dbReference>
<dbReference type="InterPro" id="IPR013083">
    <property type="entry name" value="Znf_RING/FYVE/PHD"/>
</dbReference>
<dbReference type="GO" id="GO:0008270">
    <property type="term" value="F:zinc ion binding"/>
    <property type="evidence" value="ECO:0007669"/>
    <property type="project" value="UniProtKB-KW"/>
</dbReference>
<evidence type="ECO:0000313" key="9">
    <source>
        <dbReference type="Proteomes" id="UP001209878"/>
    </source>
</evidence>
<dbReference type="GO" id="GO:0005634">
    <property type="term" value="C:nucleus"/>
    <property type="evidence" value="ECO:0007669"/>
    <property type="project" value="TreeGrafter"/>
</dbReference>
<feature type="region of interest" description="Disordered" evidence="6">
    <location>
        <begin position="84"/>
        <end position="116"/>
    </location>
</feature>
<comment type="similarity">
    <text evidence="1">Belongs to the IAP family.</text>
</comment>
<dbReference type="FunFam" id="1.10.1170.10:FF:000002">
    <property type="entry name" value="Baculoviral IAP repeat containing 7"/>
    <property type="match status" value="1"/>
</dbReference>
<proteinExistence type="inferred from homology"/>
<name>A0AAD9NRQ6_RIDPI</name>
<dbReference type="PANTHER" id="PTHR10044">
    <property type="entry name" value="INHIBITOR OF APOPTOSIS"/>
    <property type="match status" value="1"/>
</dbReference>
<dbReference type="PANTHER" id="PTHR10044:SF139">
    <property type="entry name" value="DEATH-ASSOCIATED INHIBITOR OF APOPTOSIS 2"/>
    <property type="match status" value="1"/>
</dbReference>
<keyword evidence="4" id="KW-0862">Zinc</keyword>
<feature type="domain" description="RING-type" evidence="7">
    <location>
        <begin position="427"/>
        <end position="462"/>
    </location>
</feature>
<feature type="compositionally biased region" description="Polar residues" evidence="6">
    <location>
        <begin position="84"/>
        <end position="104"/>
    </location>
</feature>
<dbReference type="Gene3D" id="3.30.40.10">
    <property type="entry name" value="Zinc/RING finger domain, C3HC4 (zinc finger)"/>
    <property type="match status" value="1"/>
</dbReference>
<dbReference type="SMART" id="SM00238">
    <property type="entry name" value="BIR"/>
    <property type="match status" value="3"/>
</dbReference>
<evidence type="ECO:0000256" key="4">
    <source>
        <dbReference type="ARBA" id="ARBA00022833"/>
    </source>
</evidence>
<dbReference type="Proteomes" id="UP001209878">
    <property type="component" value="Unassembled WGS sequence"/>
</dbReference>
<evidence type="ECO:0000256" key="5">
    <source>
        <dbReference type="PROSITE-ProRule" id="PRU00175"/>
    </source>
</evidence>
<keyword evidence="9" id="KW-1185">Reference proteome</keyword>
<dbReference type="InterPro" id="IPR050784">
    <property type="entry name" value="IAP"/>
</dbReference>
<organism evidence="8 9">
    <name type="scientific">Ridgeia piscesae</name>
    <name type="common">Tubeworm</name>
    <dbReference type="NCBI Taxonomy" id="27915"/>
    <lineage>
        <taxon>Eukaryota</taxon>
        <taxon>Metazoa</taxon>
        <taxon>Spiralia</taxon>
        <taxon>Lophotrochozoa</taxon>
        <taxon>Annelida</taxon>
        <taxon>Polychaeta</taxon>
        <taxon>Sedentaria</taxon>
        <taxon>Canalipalpata</taxon>
        <taxon>Sabellida</taxon>
        <taxon>Siboglinidae</taxon>
        <taxon>Ridgeia</taxon>
    </lineage>
</organism>